<dbReference type="InterPro" id="IPR003462">
    <property type="entry name" value="ODC_Mu_crystall"/>
</dbReference>
<sequence length="312" mass="33962">MIVLDSTTTNELLPFDQLVPALRQAFQAEITVPLRHNHSIECGMEKGITLIMPAWDQHQYMGIKTVNIFPNNREKNLPGLHSTYLLFDGTTGQPLATIDGDAITSRRTAAASALAASYLARKDASRLLVVGSGQVAAYLPAAYGAVRDLTEVLVWNYNPASGHALVEQLQQQGVNARWVDDLEHGVRAVDMISCATLSEQPLIRGSWLQPGQHLDLIGSFTPTMIESDPDCFKHTSVFVDTDEAPMKAGDLLEAFKVGVLQADAIQATLFDLCLGHHCGRRANEEVTVFKAVGNALEDLAAAVLVYESHTRS</sequence>
<organism evidence="2 4">
    <name type="scientific">Paenalcaligenes hominis</name>
    <dbReference type="NCBI Taxonomy" id="643674"/>
    <lineage>
        <taxon>Bacteria</taxon>
        <taxon>Pseudomonadati</taxon>
        <taxon>Pseudomonadota</taxon>
        <taxon>Betaproteobacteria</taxon>
        <taxon>Burkholderiales</taxon>
        <taxon>Alcaligenaceae</taxon>
        <taxon>Paenalcaligenes</taxon>
    </lineage>
</organism>
<dbReference type="GO" id="GO:0016491">
    <property type="term" value="F:oxidoreductase activity"/>
    <property type="evidence" value="ECO:0007669"/>
    <property type="project" value="UniProtKB-ARBA"/>
</dbReference>
<dbReference type="PIRSF" id="PIRSF001439">
    <property type="entry name" value="CryM"/>
    <property type="match status" value="1"/>
</dbReference>
<comment type="caution">
    <text evidence="2">The sequence shown here is derived from an EMBL/GenBank/DDBJ whole genome shotgun (WGS) entry which is preliminary data.</text>
</comment>
<accession>A0A9D3AAY3</accession>
<evidence type="ECO:0000313" key="3">
    <source>
        <dbReference type="EMBL" id="NJB66053.1"/>
    </source>
</evidence>
<dbReference type="Pfam" id="PF02423">
    <property type="entry name" value="OCD_Mu_crystall"/>
    <property type="match status" value="1"/>
</dbReference>
<dbReference type="PANTHER" id="PTHR13812">
    <property type="entry name" value="KETIMINE REDUCTASE MU-CRYSTALLIN"/>
    <property type="match status" value="1"/>
</dbReference>
<keyword evidence="5" id="KW-1185">Reference proteome</keyword>
<dbReference type="SUPFAM" id="SSF51735">
    <property type="entry name" value="NAD(P)-binding Rossmann-fold domains"/>
    <property type="match status" value="1"/>
</dbReference>
<protein>
    <submittedName>
        <fullName evidence="2 3">Ornithine cyclodeaminase</fullName>
        <ecNumber evidence="3">4.3.1.12</ecNumber>
    </submittedName>
</protein>
<evidence type="ECO:0000256" key="1">
    <source>
        <dbReference type="ARBA" id="ARBA00008903"/>
    </source>
</evidence>
<evidence type="ECO:0000313" key="2">
    <source>
        <dbReference type="EMBL" id="HJH24156.1"/>
    </source>
</evidence>
<name>A0A9D3AAY3_9BURK</name>
<dbReference type="EMBL" id="JAATIZ010000004">
    <property type="protein sequence ID" value="NJB66053.1"/>
    <property type="molecule type" value="Genomic_DNA"/>
</dbReference>
<dbReference type="Proteomes" id="UP000783934">
    <property type="component" value="Unassembled WGS sequence"/>
</dbReference>
<evidence type="ECO:0000313" key="5">
    <source>
        <dbReference type="Proteomes" id="UP000783934"/>
    </source>
</evidence>
<dbReference type="GO" id="GO:0008473">
    <property type="term" value="F:ornithine cyclodeaminase activity"/>
    <property type="evidence" value="ECO:0007669"/>
    <property type="project" value="UniProtKB-EC"/>
</dbReference>
<keyword evidence="3" id="KW-0456">Lyase</keyword>
<dbReference type="InterPro" id="IPR023401">
    <property type="entry name" value="ODC_N"/>
</dbReference>
<dbReference type="AlphaFoldDB" id="A0A9D3AAY3"/>
<dbReference type="PANTHER" id="PTHR13812:SF19">
    <property type="entry name" value="KETIMINE REDUCTASE MU-CRYSTALLIN"/>
    <property type="match status" value="1"/>
</dbReference>
<reference evidence="3 5" key="1">
    <citation type="submission" date="2020-03" db="EMBL/GenBank/DDBJ databases">
        <title>Genomic Encyclopedia of Type Strains, Phase IV (KMG-IV): sequencing the most valuable type-strain genomes for metagenomic binning, comparative biology and taxonomic classification.</title>
        <authorList>
            <person name="Goeker M."/>
        </authorList>
    </citation>
    <scope>NUCLEOTIDE SEQUENCE [LARGE SCALE GENOMIC DNA]</scope>
    <source>
        <strain evidence="3 5">DSM 26613</strain>
    </source>
</reference>
<dbReference type="InterPro" id="IPR036291">
    <property type="entry name" value="NAD(P)-bd_dom_sf"/>
</dbReference>
<evidence type="ECO:0000313" key="4">
    <source>
        <dbReference type="Proteomes" id="UP000700248"/>
    </source>
</evidence>
<dbReference type="Proteomes" id="UP000700248">
    <property type="component" value="Unassembled WGS sequence"/>
</dbReference>
<reference evidence="2" key="3">
    <citation type="submission" date="2021-09" db="EMBL/GenBank/DDBJ databases">
        <authorList>
            <person name="Gilroy R."/>
        </authorList>
    </citation>
    <scope>NUCLEOTIDE SEQUENCE</scope>
    <source>
        <strain evidence="2">CHK175-13533</strain>
    </source>
</reference>
<proteinExistence type="inferred from homology"/>
<dbReference type="GO" id="GO:0005737">
    <property type="term" value="C:cytoplasm"/>
    <property type="evidence" value="ECO:0007669"/>
    <property type="project" value="TreeGrafter"/>
</dbReference>
<dbReference type="RefSeq" id="WP_167661951.1">
    <property type="nucleotide sequence ID" value="NZ_BMCQ01000005.1"/>
</dbReference>
<dbReference type="EMBL" id="DYTQ01000075">
    <property type="protein sequence ID" value="HJH24156.1"/>
    <property type="molecule type" value="Genomic_DNA"/>
</dbReference>
<dbReference type="NCBIfam" id="NF004793">
    <property type="entry name" value="PRK06141.1"/>
    <property type="match status" value="1"/>
</dbReference>
<dbReference type="FunFam" id="3.40.50.720:FF:000311">
    <property type="entry name" value="Ornithine cyclodeaminase"/>
    <property type="match status" value="1"/>
</dbReference>
<dbReference type="GO" id="GO:0019752">
    <property type="term" value="P:carboxylic acid metabolic process"/>
    <property type="evidence" value="ECO:0007669"/>
    <property type="project" value="UniProtKB-ARBA"/>
</dbReference>
<dbReference type="Gene3D" id="3.40.50.720">
    <property type="entry name" value="NAD(P)-binding Rossmann-like Domain"/>
    <property type="match status" value="1"/>
</dbReference>
<dbReference type="EC" id="4.3.1.12" evidence="3"/>
<dbReference type="Gene3D" id="3.30.1780.10">
    <property type="entry name" value="ornithine cyclodeaminase, domain 1"/>
    <property type="match status" value="1"/>
</dbReference>
<gene>
    <name evidence="3" type="ORF">GGR41_002308</name>
    <name evidence="2" type="ORF">K8U84_06345</name>
</gene>
<reference evidence="2" key="2">
    <citation type="journal article" date="2021" name="PeerJ">
        <title>Extensive microbial diversity within the chicken gut microbiome revealed by metagenomics and culture.</title>
        <authorList>
            <person name="Gilroy R."/>
            <person name="Ravi A."/>
            <person name="Getino M."/>
            <person name="Pursley I."/>
            <person name="Horton D.L."/>
            <person name="Alikhan N.F."/>
            <person name="Baker D."/>
            <person name="Gharbi K."/>
            <person name="Hall N."/>
            <person name="Watson M."/>
            <person name="Adriaenssens E.M."/>
            <person name="Foster-Nyarko E."/>
            <person name="Jarju S."/>
            <person name="Secka A."/>
            <person name="Antonio M."/>
            <person name="Oren A."/>
            <person name="Chaudhuri R.R."/>
            <person name="La Ragione R."/>
            <person name="Hildebrand F."/>
            <person name="Pallen M.J."/>
        </authorList>
    </citation>
    <scope>NUCLEOTIDE SEQUENCE</scope>
    <source>
        <strain evidence="2">CHK175-13533</strain>
    </source>
</reference>
<comment type="similarity">
    <text evidence="1">Belongs to the ornithine cyclodeaminase/mu-crystallin family.</text>
</comment>